<dbReference type="GO" id="GO:0016020">
    <property type="term" value="C:membrane"/>
    <property type="evidence" value="ECO:0007669"/>
    <property type="project" value="UniProtKB-SubCell"/>
</dbReference>
<comment type="subcellular location">
    <subcellularLocation>
        <location evidence="1">Membrane</location>
        <topology evidence="1">Multi-pass membrane protein</topology>
    </subcellularLocation>
</comment>
<feature type="transmembrane region" description="Helical" evidence="5">
    <location>
        <begin position="6"/>
        <end position="25"/>
    </location>
</feature>
<dbReference type="Proteomes" id="UP000000844">
    <property type="component" value="Chromosome"/>
</dbReference>
<evidence type="ECO:0000313" key="7">
    <source>
        <dbReference type="Proteomes" id="UP000000844"/>
    </source>
</evidence>
<reference evidence="6 7" key="1">
    <citation type="journal article" date="2009" name="Stand. Genomic Sci.">
        <title>Complete genome sequence of Stackebrandtia nassauensis type strain (LLR-40K-21).</title>
        <authorList>
            <person name="Munk C."/>
            <person name="Lapidus A."/>
            <person name="Copeland A."/>
            <person name="Jando M."/>
            <person name="Mayilraj S."/>
            <person name="Glavina Del Rio T."/>
            <person name="Nolan M."/>
            <person name="Chen F."/>
            <person name="Lucas S."/>
            <person name="Tice H."/>
            <person name="Cheng J.F."/>
            <person name="Han C."/>
            <person name="Detter J.C."/>
            <person name="Bruce D."/>
            <person name="Goodwin L."/>
            <person name="Chain P."/>
            <person name="Pitluck S."/>
            <person name="Goker M."/>
            <person name="Ovchinikova G."/>
            <person name="Pati A."/>
            <person name="Ivanova N."/>
            <person name="Mavromatis K."/>
            <person name="Chen A."/>
            <person name="Palaniappan K."/>
            <person name="Land M."/>
            <person name="Hauser L."/>
            <person name="Chang Y.J."/>
            <person name="Jeffries C.D."/>
            <person name="Bristow J."/>
            <person name="Eisen J.A."/>
            <person name="Markowitz V."/>
            <person name="Hugenholtz P."/>
            <person name="Kyrpides N.C."/>
            <person name="Klenk H.P."/>
        </authorList>
    </citation>
    <scope>NUCLEOTIDE SEQUENCE [LARGE SCALE GENOMIC DNA]</scope>
    <source>
        <strain evidence="7">DSM 44728 / CIP 108903 / NRRL B-16338 / NBRC 102104 / LLR-40K-21</strain>
    </source>
</reference>
<dbReference type="OrthoDB" id="3790625at2"/>
<keyword evidence="2 5" id="KW-0812">Transmembrane</keyword>
<dbReference type="eggNOG" id="ENOG5032SPK">
    <property type="taxonomic scope" value="Bacteria"/>
</dbReference>
<dbReference type="EMBL" id="CP001778">
    <property type="protein sequence ID" value="ADD42288.1"/>
    <property type="molecule type" value="Genomic_DNA"/>
</dbReference>
<keyword evidence="3 5" id="KW-1133">Transmembrane helix</keyword>
<dbReference type="KEGG" id="sna:Snas_2609"/>
<dbReference type="AlphaFoldDB" id="D3Q6B3"/>
<gene>
    <name evidence="6" type="ordered locus">Snas_2609</name>
</gene>
<evidence type="ECO:0008006" key="8">
    <source>
        <dbReference type="Google" id="ProtNLM"/>
    </source>
</evidence>
<feature type="transmembrane region" description="Helical" evidence="5">
    <location>
        <begin position="97"/>
        <end position="118"/>
    </location>
</feature>
<accession>D3Q6B3</accession>
<proteinExistence type="predicted"/>
<protein>
    <recommendedName>
        <fullName evidence="8">DoxX family protein</fullName>
    </recommendedName>
</protein>
<dbReference type="HOGENOM" id="CLU_126433_0_1_11"/>
<feature type="transmembrane region" description="Helical" evidence="5">
    <location>
        <begin position="71"/>
        <end position="90"/>
    </location>
</feature>
<evidence type="ECO:0000256" key="1">
    <source>
        <dbReference type="ARBA" id="ARBA00004141"/>
    </source>
</evidence>
<dbReference type="Pfam" id="PF13564">
    <property type="entry name" value="DoxX_2"/>
    <property type="match status" value="1"/>
</dbReference>
<feature type="transmembrane region" description="Helical" evidence="5">
    <location>
        <begin position="46"/>
        <end position="65"/>
    </location>
</feature>
<organism evidence="6 7">
    <name type="scientific">Stackebrandtia nassauensis (strain DSM 44728 / CIP 108903 / NRRL B-16338 / NBRC 102104 / LLR-40K-21)</name>
    <dbReference type="NCBI Taxonomy" id="446470"/>
    <lineage>
        <taxon>Bacteria</taxon>
        <taxon>Bacillati</taxon>
        <taxon>Actinomycetota</taxon>
        <taxon>Actinomycetes</taxon>
        <taxon>Glycomycetales</taxon>
        <taxon>Glycomycetaceae</taxon>
        <taxon>Stackebrandtia</taxon>
    </lineage>
</organism>
<dbReference type="InterPro" id="IPR032808">
    <property type="entry name" value="DoxX"/>
</dbReference>
<dbReference type="RefSeq" id="WP_013017859.1">
    <property type="nucleotide sequence ID" value="NC_013947.1"/>
</dbReference>
<evidence type="ECO:0000313" key="6">
    <source>
        <dbReference type="EMBL" id="ADD42288.1"/>
    </source>
</evidence>
<keyword evidence="4 5" id="KW-0472">Membrane</keyword>
<name>D3Q6B3_STANL</name>
<sequence>MNLALWIVQIVLAVAFAAIGALKTTRPKNKLAPMMPWVADFSPATVRFIGAVELLAAVGLIGPAVTGVATMLVPAAAVGLAVTMLLAAVVHVRRGEASAVVVNVVLLALAGFVAWGRFGAYAF</sequence>
<evidence type="ECO:0000256" key="4">
    <source>
        <dbReference type="ARBA" id="ARBA00023136"/>
    </source>
</evidence>
<dbReference type="STRING" id="446470.Snas_2609"/>
<evidence type="ECO:0000256" key="5">
    <source>
        <dbReference type="SAM" id="Phobius"/>
    </source>
</evidence>
<keyword evidence="7" id="KW-1185">Reference proteome</keyword>
<evidence type="ECO:0000256" key="2">
    <source>
        <dbReference type="ARBA" id="ARBA00022692"/>
    </source>
</evidence>
<evidence type="ECO:0000256" key="3">
    <source>
        <dbReference type="ARBA" id="ARBA00022989"/>
    </source>
</evidence>